<feature type="region of interest" description="Disordered" evidence="1">
    <location>
        <begin position="97"/>
        <end position="124"/>
    </location>
</feature>
<evidence type="ECO:0000256" key="1">
    <source>
        <dbReference type="SAM" id="MobiDB-lite"/>
    </source>
</evidence>
<dbReference type="InterPro" id="IPR004360">
    <property type="entry name" value="Glyas_Fos-R_dOase_dom"/>
</dbReference>
<sequence>MRVSAIDHVNIVADDLEGTCTFYEQLLGLTTTTSAGQSIGYSSAWLTDTEGNALIHVLWNDPSKQTPQGHTSGGTTGAIHHIALRCNDFEQTRRIADYPDRATSYDTPAIPARKDGQPHQPARA</sequence>
<proteinExistence type="predicted"/>
<dbReference type="InterPro" id="IPR029068">
    <property type="entry name" value="Glyas_Bleomycin-R_OHBP_Dase"/>
</dbReference>
<comment type="caution">
    <text evidence="3">The sequence shown here is derived from an EMBL/GenBank/DDBJ whole genome shotgun (WGS) entry which is preliminary data.</text>
</comment>
<gene>
    <name evidence="3" type="ORF">ACFYXQ_44715</name>
</gene>
<evidence type="ECO:0000313" key="4">
    <source>
        <dbReference type="Proteomes" id="UP001601992"/>
    </source>
</evidence>
<evidence type="ECO:0000313" key="3">
    <source>
        <dbReference type="EMBL" id="MFF3574870.1"/>
    </source>
</evidence>
<feature type="domain" description="VOC" evidence="2">
    <location>
        <begin position="5"/>
        <end position="124"/>
    </location>
</feature>
<dbReference type="RefSeq" id="WP_387406984.1">
    <property type="nucleotide sequence ID" value="NZ_JBIAQY010000032.1"/>
</dbReference>
<dbReference type="Pfam" id="PF00903">
    <property type="entry name" value="Glyoxalase"/>
    <property type="match status" value="1"/>
</dbReference>
<name>A0ABW6SEX4_9NOCA</name>
<dbReference type="Proteomes" id="UP001601992">
    <property type="component" value="Unassembled WGS sequence"/>
</dbReference>
<dbReference type="SUPFAM" id="SSF54593">
    <property type="entry name" value="Glyoxalase/Bleomycin resistance protein/Dihydroxybiphenyl dioxygenase"/>
    <property type="match status" value="1"/>
</dbReference>
<dbReference type="PROSITE" id="PS51819">
    <property type="entry name" value="VOC"/>
    <property type="match status" value="1"/>
</dbReference>
<dbReference type="EMBL" id="JBIAQY010000032">
    <property type="protein sequence ID" value="MFF3574870.1"/>
    <property type="molecule type" value="Genomic_DNA"/>
</dbReference>
<keyword evidence="4" id="KW-1185">Reference proteome</keyword>
<protein>
    <submittedName>
        <fullName evidence="3">VOC family protein</fullName>
    </submittedName>
</protein>
<evidence type="ECO:0000259" key="2">
    <source>
        <dbReference type="PROSITE" id="PS51819"/>
    </source>
</evidence>
<accession>A0ABW6SEX4</accession>
<reference evidence="3 4" key="1">
    <citation type="submission" date="2024-10" db="EMBL/GenBank/DDBJ databases">
        <title>The Natural Products Discovery Center: Release of the First 8490 Sequenced Strains for Exploring Actinobacteria Biosynthetic Diversity.</title>
        <authorList>
            <person name="Kalkreuter E."/>
            <person name="Kautsar S.A."/>
            <person name="Yang D."/>
            <person name="Bader C.D."/>
            <person name="Teijaro C.N."/>
            <person name="Fluegel L."/>
            <person name="Davis C.M."/>
            <person name="Simpson J.R."/>
            <person name="Lauterbach L."/>
            <person name="Steele A.D."/>
            <person name="Gui C."/>
            <person name="Meng S."/>
            <person name="Li G."/>
            <person name="Viehrig K."/>
            <person name="Ye F."/>
            <person name="Su P."/>
            <person name="Kiefer A.F."/>
            <person name="Nichols A."/>
            <person name="Cepeda A.J."/>
            <person name="Yan W."/>
            <person name="Fan B."/>
            <person name="Jiang Y."/>
            <person name="Adhikari A."/>
            <person name="Zheng C.-J."/>
            <person name="Schuster L."/>
            <person name="Cowan T.M."/>
            <person name="Smanski M.J."/>
            <person name="Chevrette M.G."/>
            <person name="De Carvalho L.P.S."/>
            <person name="Shen B."/>
        </authorList>
    </citation>
    <scope>NUCLEOTIDE SEQUENCE [LARGE SCALE GENOMIC DNA]</scope>
    <source>
        <strain evidence="3 4">NPDC002593</strain>
    </source>
</reference>
<dbReference type="Gene3D" id="3.10.180.10">
    <property type="entry name" value="2,3-Dihydroxybiphenyl 1,2-Dioxygenase, domain 1"/>
    <property type="match status" value="1"/>
</dbReference>
<organism evidence="3 4">
    <name type="scientific">Nocardia jiangxiensis</name>
    <dbReference type="NCBI Taxonomy" id="282685"/>
    <lineage>
        <taxon>Bacteria</taxon>
        <taxon>Bacillati</taxon>
        <taxon>Actinomycetota</taxon>
        <taxon>Actinomycetes</taxon>
        <taxon>Mycobacteriales</taxon>
        <taxon>Nocardiaceae</taxon>
        <taxon>Nocardia</taxon>
    </lineage>
</organism>
<dbReference type="InterPro" id="IPR037523">
    <property type="entry name" value="VOC_core"/>
</dbReference>